<sequence length="252" mass="29430">MKIFQKVKQLATPYTLHLKSTPVVVMDTFCEKGNEQKFNVFTDQLIGGDSRGVVVFKEEDEAVTFLGQIQIDKKKQLESLPHVGIEYKYSKSVNIAKFTKILFKMRTDGQIYKIRIGVNSSYDFGQHHAYAYIVDQSQMWNTYSIPFKNFEHQGFDKEVQSLELSAEGLQLYQFDIIKESKINEKIAVQIKEFALSQEELTEQEINFKRPIFYKYLQRQDILDTGREKYNQMIPNSNLKSNPNGKSINSWYD</sequence>
<dbReference type="Pfam" id="PF08547">
    <property type="entry name" value="CIA30"/>
    <property type="match status" value="1"/>
</dbReference>
<keyword evidence="4" id="KW-1185">Reference proteome</keyword>
<comment type="caution">
    <text evidence="3">The sequence shown here is derived from an EMBL/GenBank/DDBJ whole genome shotgun (WGS) entry which is preliminary data.</text>
</comment>
<dbReference type="GO" id="GO:0051082">
    <property type="term" value="F:unfolded protein binding"/>
    <property type="evidence" value="ECO:0007669"/>
    <property type="project" value="TreeGrafter"/>
</dbReference>
<evidence type="ECO:0000313" key="4">
    <source>
        <dbReference type="Proteomes" id="UP000683925"/>
    </source>
</evidence>
<dbReference type="GO" id="GO:0006120">
    <property type="term" value="P:mitochondrial electron transport, NADH to ubiquinone"/>
    <property type="evidence" value="ECO:0007669"/>
    <property type="project" value="TreeGrafter"/>
</dbReference>
<protein>
    <recommendedName>
        <fullName evidence="2">NADH:ubiquinone oxidoreductase intermediate-associated protein 30 domain-containing protein</fullName>
    </recommendedName>
</protein>
<dbReference type="OrthoDB" id="286739at2759"/>
<dbReference type="PANTHER" id="PTHR13194">
    <property type="entry name" value="COMPLEX I INTERMEDIATE-ASSOCIATED PROTEIN 30"/>
    <property type="match status" value="1"/>
</dbReference>
<dbReference type="InterPro" id="IPR039131">
    <property type="entry name" value="NDUFAF1"/>
</dbReference>
<accession>A0A8S1XKT5</accession>
<dbReference type="Proteomes" id="UP000683925">
    <property type="component" value="Unassembled WGS sequence"/>
</dbReference>
<organism evidence="3 4">
    <name type="scientific">Paramecium octaurelia</name>
    <dbReference type="NCBI Taxonomy" id="43137"/>
    <lineage>
        <taxon>Eukaryota</taxon>
        <taxon>Sar</taxon>
        <taxon>Alveolata</taxon>
        <taxon>Ciliophora</taxon>
        <taxon>Intramacronucleata</taxon>
        <taxon>Oligohymenophorea</taxon>
        <taxon>Peniculida</taxon>
        <taxon>Parameciidae</taxon>
        <taxon>Paramecium</taxon>
    </lineage>
</organism>
<dbReference type="EMBL" id="CAJJDP010000123">
    <property type="protein sequence ID" value="CAD8201112.1"/>
    <property type="molecule type" value="Genomic_DNA"/>
</dbReference>
<evidence type="ECO:0000256" key="1">
    <source>
        <dbReference type="SAM" id="MobiDB-lite"/>
    </source>
</evidence>
<gene>
    <name evidence="3" type="ORF">POCTA_138.1.T1230150</name>
</gene>
<proteinExistence type="predicted"/>
<dbReference type="OMA" id="CEKGNEQ"/>
<feature type="domain" description="NADH:ubiquinone oxidoreductase intermediate-associated protein 30" evidence="2">
    <location>
        <begin position="30"/>
        <end position="171"/>
    </location>
</feature>
<dbReference type="GO" id="GO:0005739">
    <property type="term" value="C:mitochondrion"/>
    <property type="evidence" value="ECO:0007669"/>
    <property type="project" value="TreeGrafter"/>
</dbReference>
<reference evidence="3" key="1">
    <citation type="submission" date="2021-01" db="EMBL/GenBank/DDBJ databases">
        <authorList>
            <consortium name="Genoscope - CEA"/>
            <person name="William W."/>
        </authorList>
    </citation>
    <scope>NUCLEOTIDE SEQUENCE</scope>
</reference>
<feature type="region of interest" description="Disordered" evidence="1">
    <location>
        <begin position="232"/>
        <end position="252"/>
    </location>
</feature>
<evidence type="ECO:0000313" key="3">
    <source>
        <dbReference type="EMBL" id="CAD8201112.1"/>
    </source>
</evidence>
<dbReference type="AlphaFoldDB" id="A0A8S1XKT5"/>
<dbReference type="InterPro" id="IPR013857">
    <property type="entry name" value="NADH-UbQ_OxRdtase-assoc_prot30"/>
</dbReference>
<evidence type="ECO:0000259" key="2">
    <source>
        <dbReference type="Pfam" id="PF08547"/>
    </source>
</evidence>
<dbReference type="PANTHER" id="PTHR13194:SF18">
    <property type="entry name" value="COMPLEX I INTERMEDIATE-ASSOCIATED PROTEIN 30, MITOCHONDRIAL"/>
    <property type="match status" value="1"/>
</dbReference>
<name>A0A8S1XKT5_PAROT</name>
<dbReference type="GO" id="GO:0032981">
    <property type="term" value="P:mitochondrial respiratory chain complex I assembly"/>
    <property type="evidence" value="ECO:0007669"/>
    <property type="project" value="TreeGrafter"/>
</dbReference>